<feature type="compositionally biased region" description="Low complexity" evidence="7">
    <location>
        <begin position="100"/>
        <end position="111"/>
    </location>
</feature>
<name>A0ABQ4X5M3_9ASTR</name>
<reference evidence="9" key="2">
    <citation type="submission" date="2022-01" db="EMBL/GenBank/DDBJ databases">
        <authorList>
            <person name="Yamashiro T."/>
            <person name="Shiraishi A."/>
            <person name="Satake H."/>
            <person name="Nakayama K."/>
        </authorList>
    </citation>
    <scope>NUCLEOTIDE SEQUENCE</scope>
</reference>
<keyword evidence="5" id="KW-0378">Hydrolase</keyword>
<dbReference type="EMBL" id="BQNB010009200">
    <property type="protein sequence ID" value="GJS60121.1"/>
    <property type="molecule type" value="Genomic_DNA"/>
</dbReference>
<dbReference type="InterPro" id="IPR043502">
    <property type="entry name" value="DNA/RNA_pol_sf"/>
</dbReference>
<evidence type="ECO:0000256" key="7">
    <source>
        <dbReference type="SAM" id="MobiDB-lite"/>
    </source>
</evidence>
<evidence type="ECO:0000256" key="2">
    <source>
        <dbReference type="ARBA" id="ARBA00022695"/>
    </source>
</evidence>
<dbReference type="InterPro" id="IPR041373">
    <property type="entry name" value="RT_RNaseH"/>
</dbReference>
<keyword evidence="10" id="KW-1185">Reference proteome</keyword>
<evidence type="ECO:0000313" key="9">
    <source>
        <dbReference type="EMBL" id="GJS60121.1"/>
    </source>
</evidence>
<feature type="domain" description="Reverse transcriptase RNase H-like" evidence="8">
    <location>
        <begin position="647"/>
        <end position="743"/>
    </location>
</feature>
<evidence type="ECO:0000259" key="8">
    <source>
        <dbReference type="Pfam" id="PF17917"/>
    </source>
</evidence>
<sequence length="861" mass="97039">MSTQQDINAFRAQRIANTHDPLALMENTQTPFHLDHSSLITYMQHPQPNNNFVSQPSFNTNYLQHPMQNPGDISNPTTAFNMALALMAKAFTLNDTTPTNNNQRSSSNPSSMQIAQPGMNMDQDRQMLMVEDNVGNQFRPNAMQNVGNQVVLNASQNPGVQNVGNQNGLSVVSEIANQHGDGNVVTAPAEGNGNGINGNTIRCYNCQGEDHYASNCIVKPRKLDANWIPAYLQKQMQIAQKEEAGIQLTCEEFDFMADAGACEETERGNSDEAVYDSDGSTEVHHSENCYDNDIFNMFTQEEQYTELLEPIPEPHQVQQNNSNVISEVSSVEQSGGIVEQHPATVEETRAYFESLYNNLATEVEKVQLVKIANKETNAELTTKLARYKNQEKCFEISQEKYDKLERWSKERFASPKPSKPRSCLRWSPTGRLFDLKGKIIASSESESPSDCSKGDNACNSNPQEPINKRFPSSTFSMTDNNPLFKEKENVRVSAFILNNEKRNLFGLELVSKHSKFVSSSQWLVIKCQIATLVLQEKGSVRFSALYLKKKRNLLVSTSADMISSAVTTADASDKCQQQQDSTSSTSSLATTISADGNFDFQNRRDLPRNTPLDRVEVLEVYLGRRPRVSFPTTKEKVPILALPEGNDDFVVYCDVSHQGLEAVLMQREKVIAYASQQLKPNEENYNTHDLKLGVVVFALKIWRHYLYGTKCTVFTNHKSLQHILDQKELNMRQRRWLELLADYDCEIRYHPGKANVVADALSQKERIKPLRVRSLVMTLHPKITITNPPSPKQSTQEENLKAENLRGMDKAFEMTPDGTSLYQRIEVVTTLWLILRELIMHEYPKSNIPIHPGSDKMLSGS</sequence>
<keyword evidence="6" id="KW-0695">RNA-directed DNA polymerase</keyword>
<keyword evidence="3" id="KW-0540">Nuclease</keyword>
<reference evidence="9" key="1">
    <citation type="journal article" date="2022" name="Int. J. Mol. Sci.">
        <title>Draft Genome of Tanacetum Coccineum: Genomic Comparison of Closely Related Tanacetum-Family Plants.</title>
        <authorList>
            <person name="Yamashiro T."/>
            <person name="Shiraishi A."/>
            <person name="Nakayama K."/>
            <person name="Satake H."/>
        </authorList>
    </citation>
    <scope>NUCLEOTIDE SEQUENCE</scope>
</reference>
<accession>A0ABQ4X5M3</accession>
<evidence type="ECO:0000256" key="1">
    <source>
        <dbReference type="ARBA" id="ARBA00022679"/>
    </source>
</evidence>
<dbReference type="PANTHER" id="PTHR34072">
    <property type="entry name" value="ENZYMATIC POLYPROTEIN-RELATED"/>
    <property type="match status" value="1"/>
</dbReference>
<feature type="compositionally biased region" description="Polar residues" evidence="7">
    <location>
        <begin position="457"/>
        <end position="474"/>
    </location>
</feature>
<dbReference type="Proteomes" id="UP001151760">
    <property type="component" value="Unassembled WGS sequence"/>
</dbReference>
<protein>
    <submittedName>
        <fullName evidence="9">Integrase, catalytic region, zinc finger, CCHC-type containing protein</fullName>
    </submittedName>
</protein>
<dbReference type="SUPFAM" id="SSF56672">
    <property type="entry name" value="DNA/RNA polymerases"/>
    <property type="match status" value="1"/>
</dbReference>
<keyword evidence="4" id="KW-0255">Endonuclease</keyword>
<feature type="region of interest" description="Disordered" evidence="7">
    <location>
        <begin position="95"/>
        <end position="117"/>
    </location>
</feature>
<evidence type="ECO:0000256" key="4">
    <source>
        <dbReference type="ARBA" id="ARBA00022759"/>
    </source>
</evidence>
<dbReference type="PANTHER" id="PTHR34072:SF52">
    <property type="entry name" value="RIBONUCLEASE H"/>
    <property type="match status" value="1"/>
</dbReference>
<evidence type="ECO:0000256" key="5">
    <source>
        <dbReference type="ARBA" id="ARBA00022801"/>
    </source>
</evidence>
<dbReference type="CDD" id="cd09274">
    <property type="entry name" value="RNase_HI_RT_Ty3"/>
    <property type="match status" value="1"/>
</dbReference>
<feature type="region of interest" description="Disordered" evidence="7">
    <location>
        <begin position="444"/>
        <end position="474"/>
    </location>
</feature>
<evidence type="ECO:0000256" key="3">
    <source>
        <dbReference type="ARBA" id="ARBA00022722"/>
    </source>
</evidence>
<keyword evidence="2" id="KW-0548">Nucleotidyltransferase</keyword>
<organism evidence="9 10">
    <name type="scientific">Tanacetum coccineum</name>
    <dbReference type="NCBI Taxonomy" id="301880"/>
    <lineage>
        <taxon>Eukaryota</taxon>
        <taxon>Viridiplantae</taxon>
        <taxon>Streptophyta</taxon>
        <taxon>Embryophyta</taxon>
        <taxon>Tracheophyta</taxon>
        <taxon>Spermatophyta</taxon>
        <taxon>Magnoliopsida</taxon>
        <taxon>eudicotyledons</taxon>
        <taxon>Gunneridae</taxon>
        <taxon>Pentapetalae</taxon>
        <taxon>asterids</taxon>
        <taxon>campanulids</taxon>
        <taxon>Asterales</taxon>
        <taxon>Asteraceae</taxon>
        <taxon>Asteroideae</taxon>
        <taxon>Anthemideae</taxon>
        <taxon>Anthemidinae</taxon>
        <taxon>Tanacetum</taxon>
    </lineage>
</organism>
<evidence type="ECO:0000256" key="6">
    <source>
        <dbReference type="ARBA" id="ARBA00022918"/>
    </source>
</evidence>
<gene>
    <name evidence="9" type="ORF">Tco_0654905</name>
</gene>
<dbReference type="Pfam" id="PF17917">
    <property type="entry name" value="RT_RNaseH"/>
    <property type="match status" value="1"/>
</dbReference>
<proteinExistence type="predicted"/>
<dbReference type="Gene3D" id="3.10.20.370">
    <property type="match status" value="1"/>
</dbReference>
<keyword evidence="1" id="KW-0808">Transferase</keyword>
<evidence type="ECO:0000313" key="10">
    <source>
        <dbReference type="Proteomes" id="UP001151760"/>
    </source>
</evidence>
<feature type="region of interest" description="Disordered" evidence="7">
    <location>
        <begin position="264"/>
        <end position="284"/>
    </location>
</feature>
<comment type="caution">
    <text evidence="9">The sequence shown here is derived from an EMBL/GenBank/DDBJ whole genome shotgun (WGS) entry which is preliminary data.</text>
</comment>